<feature type="transmembrane region" description="Helical" evidence="6">
    <location>
        <begin position="110"/>
        <end position="127"/>
    </location>
</feature>
<gene>
    <name evidence="8" type="ORF">J0M35_07420</name>
</gene>
<evidence type="ECO:0000256" key="3">
    <source>
        <dbReference type="ARBA" id="ARBA00022989"/>
    </source>
</evidence>
<protein>
    <submittedName>
        <fullName evidence="8">MFS transporter</fullName>
    </submittedName>
</protein>
<evidence type="ECO:0000256" key="6">
    <source>
        <dbReference type="SAM" id="Phobius"/>
    </source>
</evidence>
<dbReference type="SUPFAM" id="SSF103473">
    <property type="entry name" value="MFS general substrate transporter"/>
    <property type="match status" value="1"/>
</dbReference>
<feature type="transmembrane region" description="Helical" evidence="6">
    <location>
        <begin position="44"/>
        <end position="70"/>
    </location>
</feature>
<feature type="transmembrane region" description="Helical" evidence="6">
    <location>
        <begin position="315"/>
        <end position="338"/>
    </location>
</feature>
<feature type="transmembrane region" description="Helical" evidence="6">
    <location>
        <begin position="350"/>
        <end position="376"/>
    </location>
</feature>
<keyword evidence="4 6" id="KW-0472">Membrane</keyword>
<evidence type="ECO:0000256" key="5">
    <source>
        <dbReference type="SAM" id="MobiDB-lite"/>
    </source>
</evidence>
<dbReference type="InterPro" id="IPR036259">
    <property type="entry name" value="MFS_trans_sf"/>
</dbReference>
<organism evidence="8 9">
    <name type="scientific">Candidatus Obscuribacter phosphatis</name>
    <dbReference type="NCBI Taxonomy" id="1906157"/>
    <lineage>
        <taxon>Bacteria</taxon>
        <taxon>Bacillati</taxon>
        <taxon>Candidatus Melainabacteria</taxon>
        <taxon>Candidatus Obscuribacterales</taxon>
        <taxon>Candidatus Obscuribacteraceae</taxon>
        <taxon>Candidatus Obscuribacter</taxon>
    </lineage>
</organism>
<evidence type="ECO:0000313" key="8">
    <source>
        <dbReference type="EMBL" id="MBN8660177.1"/>
    </source>
</evidence>
<dbReference type="InterPro" id="IPR020846">
    <property type="entry name" value="MFS_dom"/>
</dbReference>
<dbReference type="EMBL" id="JAFLCK010000008">
    <property type="protein sequence ID" value="MBN8660177.1"/>
    <property type="molecule type" value="Genomic_DNA"/>
</dbReference>
<sequence length="461" mass="48875">MSNLVKSQGNARLDSLEKEGREINCDFEQSLRLAKANKAKGTRLLAIIYSAKALRTFAFGSVAVILAIYLRACQFSHFEIGALLSATLIEDAIVTTLLALLATKYGAKNILLFSGLLLALSGLILAGTDNKALIALAIIAGTISPAGFEGGAFSALEQSLLAESSEELVRKNESSHAEELTRILSIYNLCGFGGAALGSLIAGLCLTNGGDGATRILLASYFGIGLTLSLLYTQMKTSPRSSKSKNPENTDSTQNTEKIANTSPRLGKCTLSALKNRHISWLAGLQSLDAFGGGFVVQSLLSAWFITKYGCKADFVGLIFCLTNLLGAVSFLMAPYLAKRFGLLSTMVFTHLPCSFALCLMPFMPSAGAAGALLVVRSLFSSMDIPARQAFSMILVKPEERPYAASLTASARALAQGLAPLVAGLSVSSMSAGLPLILGGALKCIYDLTLWFRFKDVRPHS</sequence>
<dbReference type="Proteomes" id="UP000664277">
    <property type="component" value="Unassembled WGS sequence"/>
</dbReference>
<dbReference type="AlphaFoldDB" id="A0A8J7PF68"/>
<feature type="transmembrane region" description="Helical" evidence="6">
    <location>
        <begin position="133"/>
        <end position="156"/>
    </location>
</feature>
<feature type="region of interest" description="Disordered" evidence="5">
    <location>
        <begin position="238"/>
        <end position="259"/>
    </location>
</feature>
<evidence type="ECO:0000313" key="9">
    <source>
        <dbReference type="Proteomes" id="UP000664277"/>
    </source>
</evidence>
<evidence type="ECO:0000259" key="7">
    <source>
        <dbReference type="PROSITE" id="PS50850"/>
    </source>
</evidence>
<keyword evidence="2 6" id="KW-0812">Transmembrane</keyword>
<name>A0A8J7PF68_9BACT</name>
<dbReference type="PROSITE" id="PS50850">
    <property type="entry name" value="MFS"/>
    <property type="match status" value="1"/>
</dbReference>
<comment type="subcellular location">
    <subcellularLocation>
        <location evidence="1">Cell membrane</location>
        <topology evidence="1">Multi-pass membrane protein</topology>
    </subcellularLocation>
</comment>
<proteinExistence type="predicted"/>
<dbReference type="InterPro" id="IPR011701">
    <property type="entry name" value="MFS"/>
</dbReference>
<dbReference type="GO" id="GO:0005886">
    <property type="term" value="C:plasma membrane"/>
    <property type="evidence" value="ECO:0007669"/>
    <property type="project" value="UniProtKB-SubCell"/>
</dbReference>
<dbReference type="Gene3D" id="1.20.1250.20">
    <property type="entry name" value="MFS general substrate transporter like domains"/>
    <property type="match status" value="1"/>
</dbReference>
<evidence type="ECO:0000256" key="2">
    <source>
        <dbReference type="ARBA" id="ARBA00022692"/>
    </source>
</evidence>
<dbReference type="Pfam" id="PF07690">
    <property type="entry name" value="MFS_1"/>
    <property type="match status" value="1"/>
</dbReference>
<feature type="compositionally biased region" description="Polar residues" evidence="5">
    <location>
        <begin position="247"/>
        <end position="259"/>
    </location>
</feature>
<reference evidence="8" key="1">
    <citation type="submission" date="2021-02" db="EMBL/GenBank/DDBJ databases">
        <title>Genome-Resolved Metagenomics of a Microbial Community Performing Photosynthetic Biological Nutrient Removal.</title>
        <authorList>
            <person name="Mcdaniel E.A."/>
        </authorList>
    </citation>
    <scope>NUCLEOTIDE SEQUENCE</scope>
    <source>
        <strain evidence="8">UWPOB_OBS1</strain>
    </source>
</reference>
<feature type="transmembrane region" description="Helical" evidence="6">
    <location>
        <begin position="216"/>
        <end position="233"/>
    </location>
</feature>
<feature type="domain" description="Major facilitator superfamily (MFS) profile" evidence="7">
    <location>
        <begin position="44"/>
        <end position="458"/>
    </location>
</feature>
<comment type="caution">
    <text evidence="8">The sequence shown here is derived from an EMBL/GenBank/DDBJ whole genome shotgun (WGS) entry which is preliminary data.</text>
</comment>
<dbReference type="GO" id="GO:0022857">
    <property type="term" value="F:transmembrane transporter activity"/>
    <property type="evidence" value="ECO:0007669"/>
    <property type="project" value="InterPro"/>
</dbReference>
<feature type="transmembrane region" description="Helical" evidence="6">
    <location>
        <begin position="184"/>
        <end position="204"/>
    </location>
</feature>
<dbReference type="PANTHER" id="PTHR23520">
    <property type="entry name" value="TRANSPORTER, PUTATIVE (AFU_ORTHOLOGUE AFUA_3G04000)-RELATED"/>
    <property type="match status" value="1"/>
</dbReference>
<feature type="transmembrane region" description="Helical" evidence="6">
    <location>
        <begin position="82"/>
        <end position="103"/>
    </location>
</feature>
<accession>A0A8J7PF68</accession>
<evidence type="ECO:0000256" key="4">
    <source>
        <dbReference type="ARBA" id="ARBA00023136"/>
    </source>
</evidence>
<keyword evidence="3 6" id="KW-1133">Transmembrane helix</keyword>
<evidence type="ECO:0000256" key="1">
    <source>
        <dbReference type="ARBA" id="ARBA00004651"/>
    </source>
</evidence>
<dbReference type="PANTHER" id="PTHR23520:SF5">
    <property type="entry name" value="TRANSPORTER, PUTATIVE (AFU_ORTHOLOGUE AFUA_3G04000)-RELATED"/>
    <property type="match status" value="1"/>
</dbReference>